<dbReference type="Gene3D" id="3.20.20.140">
    <property type="entry name" value="Metal-dependent hydrolases"/>
    <property type="match status" value="1"/>
</dbReference>
<evidence type="ECO:0000256" key="8">
    <source>
        <dbReference type="PIRSR" id="PIRSR611612-51"/>
    </source>
</evidence>
<comment type="cofactor">
    <cofactor evidence="5 8">
        <name>Ni cation</name>
        <dbReference type="ChEBI" id="CHEBI:25516"/>
    </cofactor>
    <text evidence="5 8">Binds 2 nickel ions per subunit.</text>
</comment>
<proteinExistence type="inferred from homology"/>
<keyword evidence="3 5" id="KW-0479">Metal-binding</keyword>
<comment type="PTM">
    <text evidence="5">Carboxylation allows a single lysine to coordinate two nickel ions.</text>
</comment>
<feature type="modified residue" description="N6-carboxylysine" evidence="5 7">
    <location>
        <position position="217"/>
    </location>
</feature>
<feature type="binding site" description="via carbamate group" evidence="5 8">
    <location>
        <position position="217"/>
    </location>
    <ligand>
        <name>Ni(2+)</name>
        <dbReference type="ChEBI" id="CHEBI:49786"/>
        <label>2</label>
    </ligand>
</feature>
<dbReference type="Pfam" id="PF00449">
    <property type="entry name" value="Urease_alpha"/>
    <property type="match status" value="1"/>
</dbReference>
<feature type="binding site" evidence="5 8">
    <location>
        <position position="272"/>
    </location>
    <ligand>
        <name>Ni(2+)</name>
        <dbReference type="ChEBI" id="CHEBI:49786"/>
        <label>2</label>
    </ligand>
</feature>
<dbReference type="GO" id="GO:0005737">
    <property type="term" value="C:cytoplasm"/>
    <property type="evidence" value="ECO:0007669"/>
    <property type="project" value="UniProtKB-SubCell"/>
</dbReference>
<dbReference type="InterPro" id="IPR006680">
    <property type="entry name" value="Amidohydro-rel"/>
</dbReference>
<dbReference type="Gene3D" id="2.30.40.10">
    <property type="entry name" value="Urease, subunit C, domain 1"/>
    <property type="match status" value="1"/>
</dbReference>
<dbReference type="PROSITE" id="PS51368">
    <property type="entry name" value="UREASE_3"/>
    <property type="match status" value="1"/>
</dbReference>
<comment type="pathway">
    <text evidence="1 5">Nitrogen metabolism; urea degradation; CO(2) and NH(3) from urea (urease route): step 1/1.</text>
</comment>
<evidence type="ECO:0000256" key="11">
    <source>
        <dbReference type="RuleBase" id="RU004158"/>
    </source>
</evidence>
<evidence type="ECO:0000256" key="10">
    <source>
        <dbReference type="PROSITE-ProRule" id="PRU00700"/>
    </source>
</evidence>
<feature type="binding site" description="via carbamate group" evidence="5 8">
    <location>
        <position position="217"/>
    </location>
    <ligand>
        <name>Ni(2+)</name>
        <dbReference type="ChEBI" id="CHEBI:49786"/>
        <label>1</label>
    </ligand>
</feature>
<dbReference type="InterPro" id="IPR011612">
    <property type="entry name" value="Urease_alpha_N_dom"/>
</dbReference>
<reference evidence="14" key="1">
    <citation type="submission" date="2014-08" db="EMBL/GenBank/DDBJ databases">
        <authorList>
            <person name="Moulin L."/>
        </authorList>
    </citation>
    <scope>NUCLEOTIDE SEQUENCE [LARGE SCALE GENOMIC DNA]</scope>
</reference>
<evidence type="ECO:0000256" key="2">
    <source>
        <dbReference type="ARBA" id="ARBA00022596"/>
    </source>
</evidence>
<dbReference type="EMBL" id="CCMZ01000044">
    <property type="protein sequence ID" value="CDX24903.1"/>
    <property type="molecule type" value="Genomic_DNA"/>
</dbReference>
<organism evidence="13 14">
    <name type="scientific">Mesorhizobium plurifarium</name>
    <dbReference type="NCBI Taxonomy" id="69974"/>
    <lineage>
        <taxon>Bacteria</taxon>
        <taxon>Pseudomonadati</taxon>
        <taxon>Pseudomonadota</taxon>
        <taxon>Alphaproteobacteria</taxon>
        <taxon>Hyphomicrobiales</taxon>
        <taxon>Phyllobacteriaceae</taxon>
        <taxon>Mesorhizobium</taxon>
    </lineage>
</organism>
<dbReference type="InterPro" id="IPR017951">
    <property type="entry name" value="Urease_asu_c"/>
</dbReference>
<feature type="domain" description="Urease" evidence="12">
    <location>
        <begin position="134"/>
        <end position="568"/>
    </location>
</feature>
<evidence type="ECO:0000256" key="1">
    <source>
        <dbReference type="ARBA" id="ARBA00004897"/>
    </source>
</evidence>
<comment type="catalytic activity">
    <reaction evidence="5">
        <text>urea + 2 H2O + H(+) = hydrogencarbonate + 2 NH4(+)</text>
        <dbReference type="Rhea" id="RHEA:20557"/>
        <dbReference type="ChEBI" id="CHEBI:15377"/>
        <dbReference type="ChEBI" id="CHEBI:15378"/>
        <dbReference type="ChEBI" id="CHEBI:16199"/>
        <dbReference type="ChEBI" id="CHEBI:17544"/>
        <dbReference type="ChEBI" id="CHEBI:28938"/>
        <dbReference type="EC" id="3.5.1.5"/>
    </reaction>
</comment>
<dbReference type="SUPFAM" id="SSF51338">
    <property type="entry name" value="Composite domain of metallo-dependent hydrolases"/>
    <property type="match status" value="2"/>
</dbReference>
<evidence type="ECO:0000313" key="14">
    <source>
        <dbReference type="Proteomes" id="UP000045285"/>
    </source>
</evidence>
<keyword evidence="14" id="KW-1185">Reference proteome</keyword>
<dbReference type="GO" id="GO:0009039">
    <property type="term" value="F:urease activity"/>
    <property type="evidence" value="ECO:0007669"/>
    <property type="project" value="UniProtKB-UniRule"/>
</dbReference>
<evidence type="ECO:0000256" key="6">
    <source>
        <dbReference type="NCBIfam" id="TIGR01792"/>
    </source>
</evidence>
<comment type="similarity">
    <text evidence="5 11">Belongs to the metallo-dependent hydrolases superfamily. Urease alpha subunit family.</text>
</comment>
<evidence type="ECO:0000313" key="13">
    <source>
        <dbReference type="EMBL" id="CDX24903.1"/>
    </source>
</evidence>
<dbReference type="PRINTS" id="PR01752">
    <property type="entry name" value="UREASE"/>
</dbReference>
<dbReference type="PANTHER" id="PTHR43440">
    <property type="entry name" value="UREASE"/>
    <property type="match status" value="1"/>
</dbReference>
<feature type="active site" description="Proton donor" evidence="5 9">
    <location>
        <position position="320"/>
    </location>
</feature>
<dbReference type="UniPathway" id="UPA00258">
    <property type="reaction ID" value="UER00370"/>
</dbReference>
<dbReference type="GO" id="GO:0043419">
    <property type="term" value="P:urea catabolic process"/>
    <property type="evidence" value="ECO:0007669"/>
    <property type="project" value="UniProtKB-UniRule"/>
</dbReference>
<name>A0A090EBE9_MESPL</name>
<dbReference type="AlphaFoldDB" id="A0A090EBE9"/>
<dbReference type="PANTHER" id="PTHR43440:SF1">
    <property type="entry name" value="UREASE"/>
    <property type="match status" value="1"/>
</dbReference>
<dbReference type="EC" id="3.5.1.5" evidence="5 6"/>
<keyword evidence="4 5" id="KW-0378">Hydrolase</keyword>
<dbReference type="Proteomes" id="UP000045285">
    <property type="component" value="Unassembled WGS sequence"/>
</dbReference>
<dbReference type="SUPFAM" id="SSF51556">
    <property type="entry name" value="Metallo-dependent hydrolases"/>
    <property type="match status" value="1"/>
</dbReference>
<dbReference type="NCBIfam" id="TIGR01792">
    <property type="entry name" value="urease_alph"/>
    <property type="match status" value="1"/>
</dbReference>
<dbReference type="InterPro" id="IPR032466">
    <property type="entry name" value="Metal_Hydrolase"/>
</dbReference>
<dbReference type="InterPro" id="IPR005848">
    <property type="entry name" value="Urease_asu"/>
</dbReference>
<feature type="binding site" evidence="5 8">
    <location>
        <position position="360"/>
    </location>
    <ligand>
        <name>Ni(2+)</name>
        <dbReference type="ChEBI" id="CHEBI:49786"/>
        <label>1</label>
    </ligand>
</feature>
<feature type="binding site" evidence="5 10">
    <location>
        <position position="219"/>
    </location>
    <ligand>
        <name>substrate</name>
    </ligand>
</feature>
<dbReference type="GO" id="GO:0016151">
    <property type="term" value="F:nickel cation binding"/>
    <property type="evidence" value="ECO:0007669"/>
    <property type="project" value="UniProtKB-UniRule"/>
</dbReference>
<comment type="subunit">
    <text evidence="5">Heterotrimer of UreA (gamma), UreB (beta) and UreC (alpha) subunits. Three heterotrimers associate to form the active enzyme.</text>
</comment>
<accession>A0A090EBE9</accession>
<comment type="PTM">
    <text evidence="7">Carbamylation allows a single lysine to coordinate two nickel ions.</text>
</comment>
<feature type="binding site" evidence="5 8">
    <location>
        <position position="246"/>
    </location>
    <ligand>
        <name>Ni(2+)</name>
        <dbReference type="ChEBI" id="CHEBI:49786"/>
        <label>2</label>
    </ligand>
</feature>
<dbReference type="InterPro" id="IPR050112">
    <property type="entry name" value="Urease_alpha_subunit"/>
</dbReference>
<dbReference type="HAMAP" id="MF_01953">
    <property type="entry name" value="Urease_alpha"/>
    <property type="match status" value="1"/>
</dbReference>
<evidence type="ECO:0000256" key="4">
    <source>
        <dbReference type="ARBA" id="ARBA00022801"/>
    </source>
</evidence>
<evidence type="ECO:0000256" key="3">
    <source>
        <dbReference type="ARBA" id="ARBA00022723"/>
    </source>
</evidence>
<dbReference type="InterPro" id="IPR011059">
    <property type="entry name" value="Metal-dep_hydrolase_composite"/>
</dbReference>
<sequence length="568" mass="60907">MATISRDYYVEMYGPTKGDLVRLGDTSLFAEIEDDLTTYGHELLIGAGKNLRDGEGINGHLKASDGILDVVIKNATIVDAVIGIIKADIGIRDGRIVGIGKAGNPDVMPGVAPNMIVGQTTSPVSGANFICTAGAIESHAHLSSPEQSDHALAGGTTTMIGNGPGPVFDIGSGSRTVFGDFLRACEFSPLNYALFGRGASNPEAVEESVAAGGMSVKIHEDFGAAPAVIDQSLLAADRNDFSVHLHTDSINEFGFCEDTIAICEGRTIHMYHVEGAGGGHAPDLLRVVSYPNVIPSSTNPTNPYTTYGMEEGVPMTMICHQLNYNTPEDVMSGEARVRAQSMAAEDFLHDMGAISIFGTDTQGMGRLAENVAKCWQQASVMKDRLGRLPEEKTARADNERIKRYIAKLTINPAIAVGIDHHVGSIEIGKMADIVLWPRTSFGIKPYMVIKNGFVVWAAMGDANGSLTRSEPMIQKRMWGALGAAPQALGVNFVSRLAVEADIGRNLGLGKKMITIKNVRGLRKSDMVRNSAMPHVEVDPQTFEVRADGKLLMCPPATRVPLARRYMLR</sequence>
<comment type="subcellular location">
    <subcellularLocation>
        <location evidence="5 10">Cytoplasm</location>
    </subcellularLocation>
</comment>
<evidence type="ECO:0000259" key="12">
    <source>
        <dbReference type="PROSITE" id="PS51368"/>
    </source>
</evidence>
<dbReference type="NCBIfam" id="NF009686">
    <property type="entry name" value="PRK13207.1"/>
    <property type="match status" value="1"/>
</dbReference>
<evidence type="ECO:0000256" key="7">
    <source>
        <dbReference type="PIRSR" id="PIRSR611612-50"/>
    </source>
</evidence>
<feature type="binding site" evidence="5 8">
    <location>
        <position position="141"/>
    </location>
    <ligand>
        <name>Ni(2+)</name>
        <dbReference type="ChEBI" id="CHEBI:49786"/>
        <label>1</label>
    </ligand>
</feature>
<feature type="binding site" evidence="5 8">
    <location>
        <position position="139"/>
    </location>
    <ligand>
        <name>Ni(2+)</name>
        <dbReference type="ChEBI" id="CHEBI:49786"/>
        <label>1</label>
    </ligand>
</feature>
<evidence type="ECO:0000256" key="9">
    <source>
        <dbReference type="PIRSR" id="PIRSR611612-52"/>
    </source>
</evidence>
<dbReference type="Pfam" id="PF01979">
    <property type="entry name" value="Amidohydro_1"/>
    <property type="match status" value="1"/>
</dbReference>
<keyword evidence="2 5" id="KW-0533">Nickel</keyword>
<evidence type="ECO:0000256" key="5">
    <source>
        <dbReference type="HAMAP-Rule" id="MF_01953"/>
    </source>
</evidence>
<protein>
    <recommendedName>
        <fullName evidence="5 6">Urease subunit alpha</fullName>
        <ecNumber evidence="5 6">3.5.1.5</ecNumber>
    </recommendedName>
    <alternativeName>
        <fullName evidence="5">Urea amidohydrolase subunit alpha</fullName>
    </alternativeName>
</protein>
<gene>
    <name evidence="5 13" type="primary">ureC</name>
    <name evidence="13" type="ORF">MPL3356_490004</name>
</gene>
<keyword evidence="5 10" id="KW-0963">Cytoplasm</keyword>